<sequence length="292" mass="32020">MKIGFIGAGKVGKSFGCYLKQNGFTIAGYYSRSIASSNEAAVLTHSCVYHGIKELAHSADVIMITTPDDMIQSTAVEIATIKEPIGSKTFVHMSGTHSSNILMPIKETHPNANLCSLHPLQAFANVQQALLELKNTVFSIEGDQLGRKCLSNIMEKCDNPYFLLAGENKVLYHAAACIVSNYLVTLMDHGLKLLEASGIDPQKGFEAMLPLIKGSLENIQSLGTANALTGPIARGDVETIKSHLNAMRHKKLATEEFYRYLGKETTKLAEFKKLTNIKQMNSINQLWKEGEE</sequence>
<dbReference type="PANTHER" id="PTHR40459">
    <property type="entry name" value="CONSERVED HYPOTHETICAL ALANINE AND LEUCINE RICH PROTEIN"/>
    <property type="match status" value="1"/>
</dbReference>
<dbReference type="InterPro" id="IPR037108">
    <property type="entry name" value="TM1727-like_C_sf"/>
</dbReference>
<dbReference type="InterPro" id="IPR036291">
    <property type="entry name" value="NAD(P)-bd_dom_sf"/>
</dbReference>
<dbReference type="PANTHER" id="PTHR40459:SF1">
    <property type="entry name" value="CONSERVED HYPOTHETICAL ALANINE AND LEUCINE RICH PROTEIN"/>
    <property type="match status" value="1"/>
</dbReference>
<dbReference type="EMBL" id="CP020559">
    <property type="protein sequence ID" value="ARE88630.1"/>
    <property type="molecule type" value="Genomic_DNA"/>
</dbReference>
<dbReference type="RefSeq" id="WP_070972523.1">
    <property type="nucleotide sequence ID" value="NZ_CP017603.1"/>
</dbReference>
<evidence type="ECO:0000313" key="6">
    <source>
        <dbReference type="Proteomes" id="UP000192478"/>
    </source>
</evidence>
<feature type="domain" description="Putative oxidoreductase/dehydrogenase Rossmann-like" evidence="1">
    <location>
        <begin position="2"/>
        <end position="108"/>
    </location>
</feature>
<gene>
    <name evidence="3" type="ORF">BJL90_20305</name>
    <name evidence="4" type="ORF">CLFO_30360</name>
</gene>
<dbReference type="InterPro" id="IPR019665">
    <property type="entry name" value="OxRdtase/DH_put_Rossmann_dom"/>
</dbReference>
<organism evidence="4 6">
    <name type="scientific">Clostridium formicaceticum</name>
    <dbReference type="NCBI Taxonomy" id="1497"/>
    <lineage>
        <taxon>Bacteria</taxon>
        <taxon>Bacillati</taxon>
        <taxon>Bacillota</taxon>
        <taxon>Clostridia</taxon>
        <taxon>Eubacteriales</taxon>
        <taxon>Clostridiaceae</taxon>
        <taxon>Clostridium</taxon>
    </lineage>
</organism>
<dbReference type="Gene3D" id="1.10.1040.20">
    <property type="entry name" value="ProC-like, C-terminal domain"/>
    <property type="match status" value="1"/>
</dbReference>
<feature type="domain" description="DUF2520" evidence="2">
    <location>
        <begin position="137"/>
        <end position="265"/>
    </location>
</feature>
<dbReference type="AlphaFoldDB" id="A0AAC9RNY6"/>
<evidence type="ECO:0000313" key="5">
    <source>
        <dbReference type="Proteomes" id="UP000177894"/>
    </source>
</evidence>
<reference evidence="3 5" key="1">
    <citation type="submission" date="2016-10" db="EMBL/GenBank/DDBJ databases">
        <title>Complete Genome Sequence of Acetogen Clostridium formicoaceticum ATCC 27076.</title>
        <authorList>
            <person name="Bao T."/>
            <person name="Cheng C."/>
            <person name="Zhao J."/>
            <person name="Yang S.-T."/>
            <person name="Wang J."/>
            <person name="Wang M."/>
        </authorList>
    </citation>
    <scope>NUCLEOTIDE SEQUENCE [LARGE SCALE GENOMIC DNA]</scope>
    <source>
        <strain evidence="3 5">ATCC 27076</strain>
    </source>
</reference>
<evidence type="ECO:0000313" key="4">
    <source>
        <dbReference type="EMBL" id="ARE88630.1"/>
    </source>
</evidence>
<dbReference type="Proteomes" id="UP000192478">
    <property type="component" value="Chromosome"/>
</dbReference>
<keyword evidence="5" id="KW-1185">Reference proteome</keyword>
<dbReference type="EMBL" id="CP017603">
    <property type="protein sequence ID" value="AOY77999.1"/>
    <property type="molecule type" value="Genomic_DNA"/>
</dbReference>
<evidence type="ECO:0000313" key="3">
    <source>
        <dbReference type="EMBL" id="AOY77999.1"/>
    </source>
</evidence>
<proteinExistence type="predicted"/>
<dbReference type="InterPro" id="IPR008927">
    <property type="entry name" value="6-PGluconate_DH-like_C_sf"/>
</dbReference>
<name>A0AAC9RNY6_9CLOT</name>
<evidence type="ECO:0000259" key="2">
    <source>
        <dbReference type="Pfam" id="PF10728"/>
    </source>
</evidence>
<accession>A0AAC9RNY6</accession>
<reference evidence="4 6" key="2">
    <citation type="submission" date="2017-03" db="EMBL/GenBank/DDBJ databases">
        <title>Complete sequence of Clostridium formicaceticum DSM 92.</title>
        <authorList>
            <person name="Poehlein A."/>
            <person name="Karl M."/>
            <person name="Bengelsdorf F.R."/>
            <person name="Duerre P."/>
            <person name="Daniel R."/>
        </authorList>
    </citation>
    <scope>NUCLEOTIDE SEQUENCE [LARGE SCALE GENOMIC DNA]</scope>
    <source>
        <strain evidence="4 6">DSM 92</strain>
    </source>
</reference>
<protein>
    <submittedName>
        <fullName evidence="4">Arogenate dehydrogenase</fullName>
    </submittedName>
</protein>
<dbReference type="SUPFAM" id="SSF51735">
    <property type="entry name" value="NAD(P)-binding Rossmann-fold domains"/>
    <property type="match status" value="1"/>
</dbReference>
<dbReference type="Pfam" id="PF10728">
    <property type="entry name" value="DUF2520"/>
    <property type="match status" value="1"/>
</dbReference>
<dbReference type="Gene3D" id="3.40.50.720">
    <property type="entry name" value="NAD(P)-binding Rossmann-like Domain"/>
    <property type="match status" value="1"/>
</dbReference>
<dbReference type="Pfam" id="PF10727">
    <property type="entry name" value="Rossmann-like"/>
    <property type="match status" value="1"/>
</dbReference>
<dbReference type="KEGG" id="cfm:BJL90_20305"/>
<dbReference type="Proteomes" id="UP000177894">
    <property type="component" value="Chromosome"/>
</dbReference>
<dbReference type="InterPro" id="IPR018931">
    <property type="entry name" value="DUF2520"/>
</dbReference>
<dbReference type="SUPFAM" id="SSF48179">
    <property type="entry name" value="6-phosphogluconate dehydrogenase C-terminal domain-like"/>
    <property type="match status" value="1"/>
</dbReference>
<evidence type="ECO:0000259" key="1">
    <source>
        <dbReference type="Pfam" id="PF10727"/>
    </source>
</evidence>